<keyword evidence="4" id="KW-1185">Reference proteome</keyword>
<evidence type="ECO:0000313" key="3">
    <source>
        <dbReference type="EMBL" id="MEZ8719525.1"/>
    </source>
</evidence>
<accession>A0ABV4MQV8</accession>
<comment type="caution">
    <text evidence="3">The sequence shown here is derived from an EMBL/GenBank/DDBJ whole genome shotgun (WGS) entry which is preliminary data.</text>
</comment>
<keyword evidence="1" id="KW-0812">Transmembrane</keyword>
<dbReference type="InterPro" id="IPR037219">
    <property type="entry name" value="Peptidase_M41-like"/>
</dbReference>
<proteinExistence type="predicted"/>
<feature type="transmembrane region" description="Helical" evidence="1">
    <location>
        <begin position="60"/>
        <end position="81"/>
    </location>
</feature>
<sequence>MNTRPEKMKEKLKPYEAKLRKLQERLFTGTTRHAGFTMLNLLIGFVGSGLILGFKPSNDISFLASCVYTVVTILTCAFLILRPIILMAQNRGQAVMSVVMQIAVTIAILSFIDTQGDMVIRSVEEHPQVAVAIIVGYFIAGHIYKLSSSFDIGHSEVAAGRMAVRIKKSPSERDLEIAAVHEAGHALIYAAAKEIPDTLKVELLDRFDRRGVLGSVSCEAENHSLLKKSEMEFNMYLCLAGMAAEKVRYGEFSAGSSNDLAQWNAQCELYLSNGFGEGHYLPNAATSFEREANAKIRTTLHSDQMFALSNFFGRNWKVLSELAGEIRNTKTLQGDQLKPYFNRVDVPKWLPEIDIEEAKKGEALSNNKNP</sequence>
<dbReference type="Gene3D" id="1.20.58.760">
    <property type="entry name" value="Peptidase M41"/>
    <property type="match status" value="1"/>
</dbReference>
<dbReference type="EMBL" id="JBFSSG010000001">
    <property type="protein sequence ID" value="MEZ8719525.1"/>
    <property type="molecule type" value="Genomic_DNA"/>
</dbReference>
<dbReference type="Proteomes" id="UP001570071">
    <property type="component" value="Unassembled WGS sequence"/>
</dbReference>
<evidence type="ECO:0000256" key="1">
    <source>
        <dbReference type="SAM" id="Phobius"/>
    </source>
</evidence>
<keyword evidence="1" id="KW-0472">Membrane</keyword>
<gene>
    <name evidence="3" type="ORF">AB6D66_00505</name>
</gene>
<feature type="transmembrane region" description="Helical" evidence="1">
    <location>
        <begin position="34"/>
        <end position="54"/>
    </location>
</feature>
<dbReference type="Pfam" id="PF01434">
    <property type="entry name" value="Peptidase_M41"/>
    <property type="match status" value="1"/>
</dbReference>
<name>A0ABV4MQV8_9VIBR</name>
<organism evidence="3 4">
    <name type="scientific">Vibrio pomeroyi</name>
    <dbReference type="NCBI Taxonomy" id="198832"/>
    <lineage>
        <taxon>Bacteria</taxon>
        <taxon>Pseudomonadati</taxon>
        <taxon>Pseudomonadota</taxon>
        <taxon>Gammaproteobacteria</taxon>
        <taxon>Vibrionales</taxon>
        <taxon>Vibrionaceae</taxon>
        <taxon>Vibrio</taxon>
    </lineage>
</organism>
<feature type="domain" description="Peptidase M41" evidence="2">
    <location>
        <begin position="171"/>
        <end position="263"/>
    </location>
</feature>
<reference evidence="3 4" key="1">
    <citation type="journal article" date="2024" name="ISME J.">
        <title>Tailless and filamentous prophages are predominant in marine Vibrio.</title>
        <authorList>
            <person name="Steensen K."/>
            <person name="Seneca J."/>
            <person name="Bartlau N."/>
            <person name="Yu X.A."/>
            <person name="Hussain F.A."/>
            <person name="Polz M.F."/>
        </authorList>
    </citation>
    <scope>NUCLEOTIDE SEQUENCE [LARGE SCALE GENOMIC DNA]</scope>
    <source>
        <strain evidence="3 4">10N.239.312.F12</strain>
    </source>
</reference>
<feature type="transmembrane region" description="Helical" evidence="1">
    <location>
        <begin position="127"/>
        <end position="144"/>
    </location>
</feature>
<keyword evidence="1" id="KW-1133">Transmembrane helix</keyword>
<dbReference type="InterPro" id="IPR000642">
    <property type="entry name" value="Peptidase_M41"/>
</dbReference>
<dbReference type="RefSeq" id="WP_269337285.1">
    <property type="nucleotide sequence ID" value="NZ_JBFSSG010000001.1"/>
</dbReference>
<evidence type="ECO:0000259" key="2">
    <source>
        <dbReference type="Pfam" id="PF01434"/>
    </source>
</evidence>
<evidence type="ECO:0000313" key="4">
    <source>
        <dbReference type="Proteomes" id="UP001570071"/>
    </source>
</evidence>
<feature type="transmembrane region" description="Helical" evidence="1">
    <location>
        <begin position="93"/>
        <end position="112"/>
    </location>
</feature>
<dbReference type="SUPFAM" id="SSF140990">
    <property type="entry name" value="FtsH protease domain-like"/>
    <property type="match status" value="1"/>
</dbReference>
<protein>
    <recommendedName>
        <fullName evidence="2">Peptidase M41 domain-containing protein</fullName>
    </recommendedName>
</protein>